<accession>A0ABY5XYW8</accession>
<evidence type="ECO:0000256" key="3">
    <source>
        <dbReference type="ARBA" id="ARBA00022475"/>
    </source>
</evidence>
<keyword evidence="8 9" id="KW-0012">Acyltransferase</keyword>
<comment type="pathway">
    <text evidence="9">Protein modification; lipoprotein biosynthesis (N-acyl transfer).</text>
</comment>
<keyword evidence="7 9" id="KW-0472">Membrane</keyword>
<dbReference type="Pfam" id="PF00795">
    <property type="entry name" value="CN_hydrolase"/>
    <property type="match status" value="1"/>
</dbReference>
<feature type="transmembrane region" description="Helical" evidence="9">
    <location>
        <begin position="576"/>
        <end position="594"/>
    </location>
</feature>
<dbReference type="PANTHER" id="PTHR38686:SF1">
    <property type="entry name" value="APOLIPOPROTEIN N-ACYLTRANSFERASE"/>
    <property type="match status" value="1"/>
</dbReference>
<dbReference type="PROSITE" id="PS50263">
    <property type="entry name" value="CN_HYDROLASE"/>
    <property type="match status" value="1"/>
</dbReference>
<dbReference type="Gene3D" id="3.60.110.10">
    <property type="entry name" value="Carbon-nitrogen hydrolase"/>
    <property type="match status" value="1"/>
</dbReference>
<comment type="function">
    <text evidence="9">Catalyzes the phospholipid dependent N-acylation of the N-terminal cysteine of apolipoprotein, the last step in lipoprotein maturation.</text>
</comment>
<evidence type="ECO:0000256" key="1">
    <source>
        <dbReference type="ARBA" id="ARBA00004651"/>
    </source>
</evidence>
<dbReference type="NCBIfam" id="TIGR00546">
    <property type="entry name" value="lnt"/>
    <property type="match status" value="1"/>
</dbReference>
<dbReference type="HAMAP" id="MF_01148">
    <property type="entry name" value="Lnt"/>
    <property type="match status" value="1"/>
</dbReference>
<evidence type="ECO:0000256" key="8">
    <source>
        <dbReference type="ARBA" id="ARBA00023315"/>
    </source>
</evidence>
<evidence type="ECO:0000259" key="10">
    <source>
        <dbReference type="PROSITE" id="PS50263"/>
    </source>
</evidence>
<feature type="transmembrane region" description="Helical" evidence="9">
    <location>
        <begin position="205"/>
        <end position="227"/>
    </location>
</feature>
<comment type="catalytic activity">
    <reaction evidence="9">
        <text>N-terminal S-1,2-diacyl-sn-glyceryl-L-cysteinyl-[lipoprotein] + a glycerophospholipid = N-acyl-S-1,2-diacyl-sn-glyceryl-L-cysteinyl-[lipoprotein] + a 2-acyl-sn-glycero-3-phospholipid + H(+)</text>
        <dbReference type="Rhea" id="RHEA:48228"/>
        <dbReference type="Rhea" id="RHEA-COMP:14681"/>
        <dbReference type="Rhea" id="RHEA-COMP:14684"/>
        <dbReference type="ChEBI" id="CHEBI:15378"/>
        <dbReference type="ChEBI" id="CHEBI:136912"/>
        <dbReference type="ChEBI" id="CHEBI:140656"/>
        <dbReference type="ChEBI" id="CHEBI:140657"/>
        <dbReference type="ChEBI" id="CHEBI:140660"/>
        <dbReference type="EC" id="2.3.1.269"/>
    </reaction>
</comment>
<proteinExistence type="inferred from homology"/>
<evidence type="ECO:0000313" key="12">
    <source>
        <dbReference type="Proteomes" id="UP001058120"/>
    </source>
</evidence>
<feature type="transmembrane region" description="Helical" evidence="9">
    <location>
        <begin position="239"/>
        <end position="259"/>
    </location>
</feature>
<feature type="transmembrane region" description="Helical" evidence="9">
    <location>
        <begin position="126"/>
        <end position="150"/>
    </location>
</feature>
<keyword evidence="4 9" id="KW-0808">Transferase</keyword>
<evidence type="ECO:0000256" key="7">
    <source>
        <dbReference type="ARBA" id="ARBA00023136"/>
    </source>
</evidence>
<protein>
    <recommendedName>
        <fullName evidence="9">Apolipoprotein N-acyltransferase</fullName>
        <shortName evidence="9">ALP N-acyltransferase</shortName>
        <ecNumber evidence="9">2.3.1.269</ecNumber>
    </recommendedName>
</protein>
<dbReference type="EMBL" id="CP065938">
    <property type="protein sequence ID" value="UWX05088.1"/>
    <property type="molecule type" value="Genomic_DNA"/>
</dbReference>
<keyword evidence="5 9" id="KW-0812">Transmembrane</keyword>
<gene>
    <name evidence="9 11" type="primary">lnt</name>
    <name evidence="11" type="ORF">JBF11_06310</name>
</gene>
<dbReference type="InterPro" id="IPR003010">
    <property type="entry name" value="C-N_Hydrolase"/>
</dbReference>
<evidence type="ECO:0000256" key="6">
    <source>
        <dbReference type="ARBA" id="ARBA00022989"/>
    </source>
</evidence>
<feature type="transmembrane region" description="Helical" evidence="9">
    <location>
        <begin position="48"/>
        <end position="66"/>
    </location>
</feature>
<dbReference type="InterPro" id="IPR045378">
    <property type="entry name" value="LNT_N"/>
</dbReference>
<evidence type="ECO:0000256" key="2">
    <source>
        <dbReference type="ARBA" id="ARBA00010065"/>
    </source>
</evidence>
<keyword evidence="6 9" id="KW-1133">Transmembrane helix</keyword>
<comment type="subcellular location">
    <subcellularLocation>
        <location evidence="1 9">Cell membrane</location>
        <topology evidence="1 9">Multi-pass membrane protein</topology>
    </subcellularLocation>
</comment>
<feature type="domain" description="CN hydrolase" evidence="10">
    <location>
        <begin position="317"/>
        <end position="562"/>
    </location>
</feature>
<evidence type="ECO:0000256" key="9">
    <source>
        <dbReference type="HAMAP-Rule" id="MF_01148"/>
    </source>
</evidence>
<dbReference type="InterPro" id="IPR004563">
    <property type="entry name" value="Apolipo_AcylTrfase"/>
</dbReference>
<evidence type="ECO:0000313" key="11">
    <source>
        <dbReference type="EMBL" id="UWX05088.1"/>
    </source>
</evidence>
<dbReference type="InterPro" id="IPR036526">
    <property type="entry name" value="C-N_Hydrolase_sf"/>
</dbReference>
<dbReference type="Pfam" id="PF20154">
    <property type="entry name" value="LNT_N"/>
    <property type="match status" value="1"/>
</dbReference>
<keyword evidence="12" id="KW-1185">Reference proteome</keyword>
<dbReference type="PANTHER" id="PTHR38686">
    <property type="entry name" value="APOLIPOPROTEIN N-ACYLTRANSFERASE"/>
    <property type="match status" value="1"/>
</dbReference>
<keyword evidence="3 9" id="KW-1003">Cell membrane</keyword>
<dbReference type="CDD" id="cd07571">
    <property type="entry name" value="ALP_N-acyl_transferase"/>
    <property type="match status" value="1"/>
</dbReference>
<dbReference type="RefSeq" id="WP_334314651.1">
    <property type="nucleotide sequence ID" value="NZ_CP065938.1"/>
</dbReference>
<sequence length="611" mass="69403">MMFSLGQVKQAKKKYFLIGDFVYEFSCKLLKAVKECSSCEDVMIRKYLLQKHILIMLGGLGIFFGYANPFQTVPFLVLLYPFSLYLLAHTSKNYLRESLVTGMIGYGSAFYWIAVTANIYGAVPYVLAVFFPLLLGFYFGLYGTAVAFYARKIRHFPPLCKVCGLGLFWYFCELFRGWFLTGFSWFTLSSAFAPLPVMIQGANIFGSYVLSGIFAVSAFCFAELVLMPRQAKRGSVLRSVRGIGQFSGVIVLFSLYFYGATVLQNAVPMEYQSTVKVMRKKLDIPYRAVHEFPSVQGQAVHKAYKWTDRDMVYFSVIQGNISQNIKWSPLFQEDCMKKFIRLSEEAQSTLNGKSILVYPEIAFPITSYHHKELYRELLDWSGDKTLLLGIPYFDGGNYYNSMELIQNGKSLARYAKEHLVPFGEYVPSLPFLSYFEEILAQYGGAYTSGKNEKGIIDFRFQDKTVSVLPLICYEAIFPELTWKRLQGNSAHVLLNVSNDAWYDKTSAPYQHLYSAVMRSVESGLPMIRASNTGISAFIDKYGQIQMQTELFTDESLTMPLAVRTYEPTVFIGLAPYLPYIGIVLFGFLQMFGVLRHRLETPHGGKDRAGTD</sequence>
<evidence type="ECO:0000256" key="5">
    <source>
        <dbReference type="ARBA" id="ARBA00022692"/>
    </source>
</evidence>
<reference evidence="11" key="1">
    <citation type="submission" date="2020-12" db="EMBL/GenBank/DDBJ databases">
        <title>Taurinivorans muris gen. nov., sp. nov., fundamental and realized metabolic niche of a ubiquitous sulfidogenic bacterium in the murine intestine.</title>
        <authorList>
            <person name="Ye H."/>
            <person name="Hanson B.T."/>
            <person name="Loy A."/>
        </authorList>
    </citation>
    <scope>NUCLEOTIDE SEQUENCE</scope>
    <source>
        <strain evidence="11">LT0009</strain>
    </source>
</reference>
<comment type="similarity">
    <text evidence="2 9">Belongs to the CN hydrolase family. Apolipoprotein N-acyltransferase subfamily.</text>
</comment>
<dbReference type="SUPFAM" id="SSF56317">
    <property type="entry name" value="Carbon-nitrogen hydrolase"/>
    <property type="match status" value="1"/>
</dbReference>
<name>A0ABY5XYW8_9BACT</name>
<dbReference type="EC" id="2.3.1.269" evidence="9"/>
<feature type="transmembrane region" description="Helical" evidence="9">
    <location>
        <begin position="100"/>
        <end position="120"/>
    </location>
</feature>
<organism evidence="11 12">
    <name type="scientific">Taurinivorans muris</name>
    <dbReference type="NCBI Taxonomy" id="2787751"/>
    <lineage>
        <taxon>Bacteria</taxon>
        <taxon>Pseudomonadati</taxon>
        <taxon>Thermodesulfobacteriota</taxon>
        <taxon>Desulfovibrionia</taxon>
        <taxon>Desulfovibrionales</taxon>
        <taxon>Desulfovibrionaceae</taxon>
        <taxon>Taurinivorans</taxon>
    </lineage>
</organism>
<dbReference type="Proteomes" id="UP001058120">
    <property type="component" value="Chromosome"/>
</dbReference>
<evidence type="ECO:0000256" key="4">
    <source>
        <dbReference type="ARBA" id="ARBA00022679"/>
    </source>
</evidence>